<dbReference type="RefSeq" id="WP_272445009.1">
    <property type="nucleotide sequence ID" value="NZ_JAMQKC010000002.1"/>
</dbReference>
<reference evidence="5" key="1">
    <citation type="submission" date="2022-06" db="EMBL/GenBank/DDBJ databases">
        <title>Aquibacillus sp. a new bacterium isolated from soil saline samples.</title>
        <authorList>
            <person name="Galisteo C."/>
            <person name="De La Haba R."/>
            <person name="Sanchez-Porro C."/>
            <person name="Ventosa A."/>
        </authorList>
    </citation>
    <scope>NUCLEOTIDE SEQUENCE</scope>
    <source>
        <strain evidence="5">3ASR75-54</strain>
    </source>
</reference>
<dbReference type="Pfam" id="PF02311">
    <property type="entry name" value="AraC_binding"/>
    <property type="match status" value="1"/>
</dbReference>
<dbReference type="SMART" id="SM00342">
    <property type="entry name" value="HTH_ARAC"/>
    <property type="match status" value="1"/>
</dbReference>
<dbReference type="PROSITE" id="PS01124">
    <property type="entry name" value="HTH_ARAC_FAMILY_2"/>
    <property type="match status" value="1"/>
</dbReference>
<dbReference type="InterPro" id="IPR018062">
    <property type="entry name" value="HTH_AraC-typ_CS"/>
</dbReference>
<dbReference type="PROSITE" id="PS00041">
    <property type="entry name" value="HTH_ARAC_FAMILY_1"/>
    <property type="match status" value="1"/>
</dbReference>
<dbReference type="Pfam" id="PF12833">
    <property type="entry name" value="HTH_18"/>
    <property type="match status" value="1"/>
</dbReference>
<organism evidence="5 6">
    <name type="scientific">Aquibacillus salsiterrae</name>
    <dbReference type="NCBI Taxonomy" id="2950439"/>
    <lineage>
        <taxon>Bacteria</taxon>
        <taxon>Bacillati</taxon>
        <taxon>Bacillota</taxon>
        <taxon>Bacilli</taxon>
        <taxon>Bacillales</taxon>
        <taxon>Bacillaceae</taxon>
        <taxon>Aquibacillus</taxon>
    </lineage>
</organism>
<dbReference type="SUPFAM" id="SSF51215">
    <property type="entry name" value="Regulatory protein AraC"/>
    <property type="match status" value="1"/>
</dbReference>
<dbReference type="AlphaFoldDB" id="A0A9X3WFD3"/>
<dbReference type="SUPFAM" id="SSF46689">
    <property type="entry name" value="Homeodomain-like"/>
    <property type="match status" value="2"/>
</dbReference>
<dbReference type="GO" id="GO:0043565">
    <property type="term" value="F:sequence-specific DNA binding"/>
    <property type="evidence" value="ECO:0007669"/>
    <property type="project" value="InterPro"/>
</dbReference>
<evidence type="ECO:0000259" key="4">
    <source>
        <dbReference type="PROSITE" id="PS01124"/>
    </source>
</evidence>
<evidence type="ECO:0000256" key="2">
    <source>
        <dbReference type="ARBA" id="ARBA00023125"/>
    </source>
</evidence>
<dbReference type="InterPro" id="IPR037923">
    <property type="entry name" value="HTH-like"/>
</dbReference>
<sequence>MRLKRIILTPPQGNPLPIYVETIGFNPEQEKIERENGYPYYHWLQTISGKGVFTIDGQEHLLPQNSGMLIRPNVSHSYRAISNKWQTAYITFNGPIIGELISYTGLKLDAIYQWEKHNPIETILIRWIERMDQPGDVFGTQASTNIYQFLLMLNSYARTQKPVVSENLAKIQQLITWMHKNISNPNIGLEDFASYLKLSPRSLNGMFREMFSTSPYAYFIDLRLRVAKQLLIESKHLSVKEVANHVGFRSPSHFVATFRKLFGITPDQFRQLH</sequence>
<accession>A0A9X3WFD3</accession>
<dbReference type="InterPro" id="IPR020449">
    <property type="entry name" value="Tscrpt_reg_AraC-type_HTH"/>
</dbReference>
<name>A0A9X3WFD3_9BACI</name>
<keyword evidence="2" id="KW-0238">DNA-binding</keyword>
<dbReference type="InterPro" id="IPR018060">
    <property type="entry name" value="HTH_AraC"/>
</dbReference>
<feature type="domain" description="HTH araC/xylS-type" evidence="4">
    <location>
        <begin position="172"/>
        <end position="272"/>
    </location>
</feature>
<proteinExistence type="predicted"/>
<keyword evidence="6" id="KW-1185">Reference proteome</keyword>
<evidence type="ECO:0000256" key="1">
    <source>
        <dbReference type="ARBA" id="ARBA00023015"/>
    </source>
</evidence>
<dbReference type="PANTHER" id="PTHR43280">
    <property type="entry name" value="ARAC-FAMILY TRANSCRIPTIONAL REGULATOR"/>
    <property type="match status" value="1"/>
</dbReference>
<dbReference type="PRINTS" id="PR00032">
    <property type="entry name" value="HTHARAC"/>
</dbReference>
<evidence type="ECO:0000313" key="6">
    <source>
        <dbReference type="Proteomes" id="UP001145069"/>
    </source>
</evidence>
<dbReference type="InterPro" id="IPR009057">
    <property type="entry name" value="Homeodomain-like_sf"/>
</dbReference>
<comment type="caution">
    <text evidence="5">The sequence shown here is derived from an EMBL/GenBank/DDBJ whole genome shotgun (WGS) entry which is preliminary data.</text>
</comment>
<evidence type="ECO:0000256" key="3">
    <source>
        <dbReference type="ARBA" id="ARBA00023163"/>
    </source>
</evidence>
<dbReference type="Gene3D" id="1.10.10.60">
    <property type="entry name" value="Homeodomain-like"/>
    <property type="match status" value="1"/>
</dbReference>
<dbReference type="PANTHER" id="PTHR43280:SF2">
    <property type="entry name" value="HTH-TYPE TRANSCRIPTIONAL REGULATOR EXSA"/>
    <property type="match status" value="1"/>
</dbReference>
<keyword evidence="1" id="KW-0805">Transcription regulation</keyword>
<evidence type="ECO:0000313" key="5">
    <source>
        <dbReference type="EMBL" id="MDC3416026.1"/>
    </source>
</evidence>
<dbReference type="Gene3D" id="2.60.120.280">
    <property type="entry name" value="Regulatory protein AraC"/>
    <property type="match status" value="1"/>
</dbReference>
<dbReference type="GO" id="GO:0003700">
    <property type="term" value="F:DNA-binding transcription factor activity"/>
    <property type="evidence" value="ECO:0007669"/>
    <property type="project" value="InterPro"/>
</dbReference>
<gene>
    <name evidence="5" type="ORF">NC799_03755</name>
</gene>
<dbReference type="Proteomes" id="UP001145069">
    <property type="component" value="Unassembled WGS sequence"/>
</dbReference>
<dbReference type="EMBL" id="JAMQKC010000002">
    <property type="protein sequence ID" value="MDC3416026.1"/>
    <property type="molecule type" value="Genomic_DNA"/>
</dbReference>
<keyword evidence="3" id="KW-0804">Transcription</keyword>
<dbReference type="InterPro" id="IPR003313">
    <property type="entry name" value="AraC-bd"/>
</dbReference>
<protein>
    <submittedName>
        <fullName evidence="5">AraC family transcriptional regulator</fullName>
    </submittedName>
</protein>